<name>A0A8T0NTV1_PANVG</name>
<organism evidence="2 3">
    <name type="scientific">Panicum virgatum</name>
    <name type="common">Blackwell switchgrass</name>
    <dbReference type="NCBI Taxonomy" id="38727"/>
    <lineage>
        <taxon>Eukaryota</taxon>
        <taxon>Viridiplantae</taxon>
        <taxon>Streptophyta</taxon>
        <taxon>Embryophyta</taxon>
        <taxon>Tracheophyta</taxon>
        <taxon>Spermatophyta</taxon>
        <taxon>Magnoliopsida</taxon>
        <taxon>Liliopsida</taxon>
        <taxon>Poales</taxon>
        <taxon>Poaceae</taxon>
        <taxon>PACMAD clade</taxon>
        <taxon>Panicoideae</taxon>
        <taxon>Panicodae</taxon>
        <taxon>Paniceae</taxon>
        <taxon>Panicinae</taxon>
        <taxon>Panicum</taxon>
        <taxon>Panicum sect. Hiantes</taxon>
    </lineage>
</organism>
<feature type="region of interest" description="Disordered" evidence="1">
    <location>
        <begin position="1"/>
        <end position="25"/>
    </location>
</feature>
<comment type="caution">
    <text evidence="2">The sequence shown here is derived from an EMBL/GenBank/DDBJ whole genome shotgun (WGS) entry which is preliminary data.</text>
</comment>
<evidence type="ECO:0000256" key="1">
    <source>
        <dbReference type="SAM" id="MobiDB-lite"/>
    </source>
</evidence>
<proteinExistence type="predicted"/>
<evidence type="ECO:0000313" key="3">
    <source>
        <dbReference type="Proteomes" id="UP000823388"/>
    </source>
</evidence>
<protein>
    <submittedName>
        <fullName evidence="2">Uncharacterized protein</fullName>
    </submittedName>
</protein>
<dbReference type="Proteomes" id="UP000823388">
    <property type="component" value="Chromosome 9K"/>
</dbReference>
<dbReference type="EMBL" id="CM029053">
    <property type="protein sequence ID" value="KAG2550646.1"/>
    <property type="molecule type" value="Genomic_DNA"/>
</dbReference>
<gene>
    <name evidence="2" type="ORF">PVAP13_9KG338700</name>
</gene>
<reference evidence="2" key="1">
    <citation type="submission" date="2020-05" db="EMBL/GenBank/DDBJ databases">
        <title>WGS assembly of Panicum virgatum.</title>
        <authorList>
            <person name="Lovell J.T."/>
            <person name="Jenkins J."/>
            <person name="Shu S."/>
            <person name="Juenger T.E."/>
            <person name="Schmutz J."/>
        </authorList>
    </citation>
    <scope>NUCLEOTIDE SEQUENCE</scope>
    <source>
        <strain evidence="2">AP13</strain>
    </source>
</reference>
<evidence type="ECO:0000313" key="2">
    <source>
        <dbReference type="EMBL" id="KAG2550646.1"/>
    </source>
</evidence>
<keyword evidence="3" id="KW-1185">Reference proteome</keyword>
<sequence>MPPPSSTGHSHDSPPSSTGHSHDSGVLHLVGLDHHRCRLVGAIGRHGLNLRSETSNHGGNLVLVCNSYMILARMKIFRDGGYHVS</sequence>
<accession>A0A8T0NTV1</accession>
<dbReference type="AlphaFoldDB" id="A0A8T0NTV1"/>